<comment type="caution">
    <text evidence="2">The sequence shown here is derived from an EMBL/GenBank/DDBJ whole genome shotgun (WGS) entry which is preliminary data.</text>
</comment>
<dbReference type="Proteomes" id="UP000815325">
    <property type="component" value="Unassembled WGS sequence"/>
</dbReference>
<gene>
    <name evidence="2" type="ORF">DUNSADRAFT_834</name>
</gene>
<dbReference type="EMBL" id="MU069544">
    <property type="protein sequence ID" value="KAF5839432.1"/>
    <property type="molecule type" value="Genomic_DNA"/>
</dbReference>
<dbReference type="PANTHER" id="PTHR12961">
    <property type="entry name" value="CONSERVED OLIGOMERIC GOLGI COMPLEX COMPONENT 2"/>
    <property type="match status" value="1"/>
</dbReference>
<feature type="domain" description="COG complex component COG2 C-terminal" evidence="1">
    <location>
        <begin position="141"/>
        <end position="209"/>
    </location>
</feature>
<keyword evidence="3" id="KW-1185">Reference proteome</keyword>
<proteinExistence type="predicted"/>
<dbReference type="Pfam" id="PF12022">
    <property type="entry name" value="COG2_C"/>
    <property type="match status" value="1"/>
</dbReference>
<dbReference type="InterPro" id="IPR009316">
    <property type="entry name" value="COG2"/>
</dbReference>
<dbReference type="PANTHER" id="PTHR12961:SF0">
    <property type="entry name" value="CONSERVED OLIGOMERIC GOLGI COMPLEX SUBUNIT 2"/>
    <property type="match status" value="1"/>
</dbReference>
<organism evidence="2 3">
    <name type="scientific">Dunaliella salina</name>
    <name type="common">Green alga</name>
    <name type="synonym">Protococcus salinus</name>
    <dbReference type="NCBI Taxonomy" id="3046"/>
    <lineage>
        <taxon>Eukaryota</taxon>
        <taxon>Viridiplantae</taxon>
        <taxon>Chlorophyta</taxon>
        <taxon>core chlorophytes</taxon>
        <taxon>Chlorophyceae</taxon>
        <taxon>CS clade</taxon>
        <taxon>Chlamydomonadales</taxon>
        <taxon>Dunaliellaceae</taxon>
        <taxon>Dunaliella</taxon>
    </lineage>
</organism>
<dbReference type="InterPro" id="IPR024603">
    <property type="entry name" value="COG_complex_COG2_C"/>
</dbReference>
<evidence type="ECO:0000259" key="1">
    <source>
        <dbReference type="Pfam" id="PF12022"/>
    </source>
</evidence>
<protein>
    <recommendedName>
        <fullName evidence="1">COG complex component COG2 C-terminal domain-containing protein</fullName>
    </recommendedName>
</protein>
<accession>A0ABQ7GXU9</accession>
<name>A0ABQ7GXU9_DUNSA</name>
<sequence>MQDALRTVVVAPIVASHLAAHKAAGPVRGGASIASGEGTLAHLFTSILESVLARAGPLLSASLAPQSPLRGFDFLSNSVLAEVNESVSAALPGAFSPGVPPAFHANYLAAQRFLDALEVQCHSRTALDRLRASPHYASFMKKWNTSIYFSLIYQDIAGELEDAVAVAKPDLRAPPSGPASVSLPASVALVACLDRATAPNVYLPHVADSDQRIMALMKCALVLRLSTRLRVVCGPGGLLGLCNCPQRVPAPRGRQVWHAQVSVLMV</sequence>
<reference evidence="2" key="1">
    <citation type="submission" date="2017-08" db="EMBL/GenBank/DDBJ databases">
        <authorList>
            <person name="Polle J.E."/>
            <person name="Barry K."/>
            <person name="Cushman J."/>
            <person name="Schmutz J."/>
            <person name="Tran D."/>
            <person name="Hathwaick L.T."/>
            <person name="Yim W.C."/>
            <person name="Jenkins J."/>
            <person name="Mckie-Krisberg Z.M."/>
            <person name="Prochnik S."/>
            <person name="Lindquist E."/>
            <person name="Dockter R.B."/>
            <person name="Adam C."/>
            <person name="Molina H."/>
            <person name="Bunkerborg J."/>
            <person name="Jin E."/>
            <person name="Buchheim M."/>
            <person name="Magnuson J."/>
        </authorList>
    </citation>
    <scope>NUCLEOTIDE SEQUENCE</scope>
    <source>
        <strain evidence="2">CCAP 19/18</strain>
    </source>
</reference>
<evidence type="ECO:0000313" key="2">
    <source>
        <dbReference type="EMBL" id="KAF5839432.1"/>
    </source>
</evidence>
<evidence type="ECO:0000313" key="3">
    <source>
        <dbReference type="Proteomes" id="UP000815325"/>
    </source>
</evidence>